<keyword evidence="2" id="KW-1185">Reference proteome</keyword>
<protein>
    <submittedName>
        <fullName evidence="1">Uncharacterized protein</fullName>
    </submittedName>
</protein>
<evidence type="ECO:0000313" key="2">
    <source>
        <dbReference type="Proteomes" id="UP000001056"/>
    </source>
</evidence>
<dbReference type="RefSeq" id="XP_001228781.1">
    <property type="nucleotide sequence ID" value="XM_001228780.1"/>
</dbReference>
<dbReference type="Proteomes" id="UP000001056">
    <property type="component" value="Unassembled WGS sequence"/>
</dbReference>
<dbReference type="AlphaFoldDB" id="Q2HBY9"/>
<dbReference type="HOGENOM" id="CLU_2263441_0_0_1"/>
<sequence>MVHFPGRRRQKSGKLALKAQHPVQVETLKCLDQALLPVLHFPHVLIITISSKSVMDRSGGSDAPEVWETSLLVCSSTRRRRLSFRFSRSASGLVILGPGCGHE</sequence>
<name>Q2HBY9_CHAGB</name>
<accession>Q2HBY9</accession>
<dbReference type="VEuPathDB" id="FungiDB:CHGG_02265"/>
<evidence type="ECO:0000313" key="1">
    <source>
        <dbReference type="EMBL" id="EAQ90330.1"/>
    </source>
</evidence>
<gene>
    <name evidence="1" type="ORF">CHGG_02265</name>
</gene>
<dbReference type="GeneID" id="4388707"/>
<dbReference type="EMBL" id="CH408030">
    <property type="protein sequence ID" value="EAQ90330.1"/>
    <property type="molecule type" value="Genomic_DNA"/>
</dbReference>
<reference evidence="2" key="1">
    <citation type="journal article" date="2015" name="Genome Announc.">
        <title>Draft genome sequence of the cellulolytic fungus Chaetomium globosum.</title>
        <authorList>
            <person name="Cuomo C.A."/>
            <person name="Untereiner W.A."/>
            <person name="Ma L.-J."/>
            <person name="Grabherr M."/>
            <person name="Birren B.W."/>
        </authorList>
    </citation>
    <scope>NUCLEOTIDE SEQUENCE [LARGE SCALE GENOMIC DNA]</scope>
    <source>
        <strain evidence="2">ATCC 6205 / CBS 148.51 / DSM 1962 / NBRC 6347 / NRRL 1970</strain>
    </source>
</reference>
<dbReference type="InParanoid" id="Q2HBY9"/>
<organism evidence="1 2">
    <name type="scientific">Chaetomium globosum (strain ATCC 6205 / CBS 148.51 / DSM 1962 / NBRC 6347 / NRRL 1970)</name>
    <name type="common">Soil fungus</name>
    <dbReference type="NCBI Taxonomy" id="306901"/>
    <lineage>
        <taxon>Eukaryota</taxon>
        <taxon>Fungi</taxon>
        <taxon>Dikarya</taxon>
        <taxon>Ascomycota</taxon>
        <taxon>Pezizomycotina</taxon>
        <taxon>Sordariomycetes</taxon>
        <taxon>Sordariomycetidae</taxon>
        <taxon>Sordariales</taxon>
        <taxon>Chaetomiaceae</taxon>
        <taxon>Chaetomium</taxon>
    </lineage>
</organism>
<proteinExistence type="predicted"/>